<gene>
    <name evidence="1" type="ORF">BDP27DRAFT_592683</name>
</gene>
<reference evidence="1" key="1">
    <citation type="submission" date="2020-11" db="EMBL/GenBank/DDBJ databases">
        <authorList>
            <consortium name="DOE Joint Genome Institute"/>
            <person name="Ahrendt S."/>
            <person name="Riley R."/>
            <person name="Andreopoulos W."/>
            <person name="Labutti K."/>
            <person name="Pangilinan J."/>
            <person name="Ruiz-Duenas F.J."/>
            <person name="Barrasa J.M."/>
            <person name="Sanchez-Garcia M."/>
            <person name="Camarero S."/>
            <person name="Miyauchi S."/>
            <person name="Serrano A."/>
            <person name="Linde D."/>
            <person name="Babiker R."/>
            <person name="Drula E."/>
            <person name="Ayuso-Fernandez I."/>
            <person name="Pacheco R."/>
            <person name="Padilla G."/>
            <person name="Ferreira P."/>
            <person name="Barriuso J."/>
            <person name="Kellner H."/>
            <person name="Castanera R."/>
            <person name="Alfaro M."/>
            <person name="Ramirez L."/>
            <person name="Pisabarro A.G."/>
            <person name="Kuo A."/>
            <person name="Tritt A."/>
            <person name="Lipzen A."/>
            <person name="He G."/>
            <person name="Yan M."/>
            <person name="Ng V."/>
            <person name="Cullen D."/>
            <person name="Martin F."/>
            <person name="Rosso M.-N."/>
            <person name="Henrissat B."/>
            <person name="Hibbett D."/>
            <person name="Martinez A.T."/>
            <person name="Grigoriev I.V."/>
        </authorList>
    </citation>
    <scope>NUCLEOTIDE SEQUENCE</scope>
    <source>
        <strain evidence="1">AH 40177</strain>
    </source>
</reference>
<dbReference type="SUPFAM" id="SSF63829">
    <property type="entry name" value="Calcium-dependent phosphotriesterase"/>
    <property type="match status" value="1"/>
</dbReference>
<dbReference type="AlphaFoldDB" id="A0A9P5PWF1"/>
<organism evidence="1 2">
    <name type="scientific">Rhodocollybia butyracea</name>
    <dbReference type="NCBI Taxonomy" id="206335"/>
    <lineage>
        <taxon>Eukaryota</taxon>
        <taxon>Fungi</taxon>
        <taxon>Dikarya</taxon>
        <taxon>Basidiomycota</taxon>
        <taxon>Agaricomycotina</taxon>
        <taxon>Agaricomycetes</taxon>
        <taxon>Agaricomycetidae</taxon>
        <taxon>Agaricales</taxon>
        <taxon>Marasmiineae</taxon>
        <taxon>Omphalotaceae</taxon>
        <taxon>Rhodocollybia</taxon>
    </lineage>
</organism>
<comment type="caution">
    <text evidence="1">The sequence shown here is derived from an EMBL/GenBank/DDBJ whole genome shotgun (WGS) entry which is preliminary data.</text>
</comment>
<protein>
    <submittedName>
        <fullName evidence="1">Serum paraoxonase/arylesterase</fullName>
    </submittedName>
</protein>
<evidence type="ECO:0000313" key="2">
    <source>
        <dbReference type="Proteomes" id="UP000772434"/>
    </source>
</evidence>
<evidence type="ECO:0000313" key="1">
    <source>
        <dbReference type="EMBL" id="KAF9070631.1"/>
    </source>
</evidence>
<keyword evidence="2" id="KW-1185">Reference proteome</keyword>
<dbReference type="InterPro" id="IPR051288">
    <property type="entry name" value="Serum_paraoxonase/arylesterase"/>
</dbReference>
<sequence length="387" mass="42763">MFGWTVLISIIAIVVPVVHQVFLAPIIRAAGLSYTVQNYGLNAEKCEKFEELKGCEKIVLHQATGVLYLACSTPENRLKWFPPAGSYETPVGEDYIATFDPRTSKITRLKLENFQLNGTVHGLDVVPSEKNPNELFVYLVNHRTRQDGLDPATVGADSVIQIFKTVVGGSTLSHITTFQDSAIIGPNDVTGFSDGKRFYFTNFVNKKTGFAHQLRAMFTTFSSVGYCHSDHGCKIVVPELFGANGITKASNGTIYVATTNGMELKMYEKQEDASLISLESIRYTTPIDNLVLDKEGALWSAGFPKYMEIYNHIKDSSQPSSVCAWKLTMNTGEGSFYGERYKVQKVLENNGTIGSGSTTVVRDTERGLLFMHGLVAPYLTVCRDVEL</sequence>
<dbReference type="EMBL" id="JADNRY010000039">
    <property type="protein sequence ID" value="KAF9070631.1"/>
    <property type="molecule type" value="Genomic_DNA"/>
</dbReference>
<dbReference type="PANTHER" id="PTHR11799:SF12">
    <property type="entry name" value="PARAOXONASE-RELATED"/>
    <property type="match status" value="1"/>
</dbReference>
<proteinExistence type="predicted"/>
<dbReference type="Proteomes" id="UP000772434">
    <property type="component" value="Unassembled WGS sequence"/>
</dbReference>
<dbReference type="OrthoDB" id="5307922at2759"/>
<dbReference type="PANTHER" id="PTHR11799">
    <property type="entry name" value="PARAOXONASE"/>
    <property type="match status" value="1"/>
</dbReference>
<dbReference type="Gene3D" id="2.120.10.30">
    <property type="entry name" value="TolB, C-terminal domain"/>
    <property type="match status" value="1"/>
</dbReference>
<accession>A0A9P5PWF1</accession>
<name>A0A9P5PWF1_9AGAR</name>
<dbReference type="InterPro" id="IPR011042">
    <property type="entry name" value="6-blade_b-propeller_TolB-like"/>
</dbReference>